<dbReference type="Proteomes" id="UP000029066">
    <property type="component" value="Unassembled WGS sequence"/>
</dbReference>
<dbReference type="SUPFAM" id="SSF47413">
    <property type="entry name" value="lambda repressor-like DNA-binding domains"/>
    <property type="match status" value="1"/>
</dbReference>
<feature type="domain" description="HTH cro/C1-type" evidence="2">
    <location>
        <begin position="26"/>
        <end position="71"/>
    </location>
</feature>
<accession>A0A087D6W0</accession>
<dbReference type="InterPro" id="IPR013430">
    <property type="entry name" value="Toxin_antidote_HigA"/>
</dbReference>
<dbReference type="EMBL" id="JGZN01000016">
    <property type="protein sequence ID" value="KFI91260.1"/>
    <property type="molecule type" value="Genomic_DNA"/>
</dbReference>
<dbReference type="Gene3D" id="1.10.260.40">
    <property type="entry name" value="lambda repressor-like DNA-binding domains"/>
    <property type="match status" value="1"/>
</dbReference>
<dbReference type="Pfam" id="PF01381">
    <property type="entry name" value="HTH_3"/>
    <property type="match status" value="1"/>
</dbReference>
<dbReference type="AlphaFoldDB" id="A0A087D6W0"/>
<evidence type="ECO:0000256" key="1">
    <source>
        <dbReference type="ARBA" id="ARBA00023125"/>
    </source>
</evidence>
<dbReference type="GO" id="GO:0003677">
    <property type="term" value="F:DNA binding"/>
    <property type="evidence" value="ECO:0007669"/>
    <property type="project" value="UniProtKB-KW"/>
</dbReference>
<protein>
    <submittedName>
        <fullName evidence="3">Helix-turn-helix motif protein</fullName>
    </submittedName>
</protein>
<dbReference type="RefSeq" id="WP_033891818.1">
    <property type="nucleotide sequence ID" value="NZ_JDUT01000006.1"/>
</dbReference>
<proteinExistence type="predicted"/>
<evidence type="ECO:0000313" key="3">
    <source>
        <dbReference type="EMBL" id="KFI91260.1"/>
    </source>
</evidence>
<evidence type="ECO:0000313" key="4">
    <source>
        <dbReference type="Proteomes" id="UP000029066"/>
    </source>
</evidence>
<reference evidence="3 4" key="1">
    <citation type="submission" date="2014-03" db="EMBL/GenBank/DDBJ databases">
        <title>Genomics of Bifidobacteria.</title>
        <authorList>
            <person name="Ventura M."/>
            <person name="Milani C."/>
            <person name="Lugli G.A."/>
        </authorList>
    </citation>
    <scope>NUCLEOTIDE SEQUENCE [LARGE SCALE GENOMIC DNA]</scope>
    <source>
        <strain evidence="3 4">DSM 23967</strain>
    </source>
</reference>
<keyword evidence="1" id="KW-0238">DNA-binding</keyword>
<name>A0A087D6W0_9BIFI</name>
<gene>
    <name evidence="3" type="ORF">BISA_1859</name>
</gene>
<dbReference type="NCBIfam" id="TIGR02607">
    <property type="entry name" value="antidote_HigA"/>
    <property type="match status" value="1"/>
</dbReference>
<dbReference type="InterPro" id="IPR001387">
    <property type="entry name" value="Cro/C1-type_HTH"/>
</dbReference>
<dbReference type="PANTHER" id="PTHR36924:SF1">
    <property type="entry name" value="ANTITOXIN HIGA-1"/>
    <property type="match status" value="1"/>
</dbReference>
<evidence type="ECO:0000259" key="2">
    <source>
        <dbReference type="PROSITE" id="PS50943"/>
    </source>
</evidence>
<dbReference type="InterPro" id="IPR010982">
    <property type="entry name" value="Lambda_DNA-bd_dom_sf"/>
</dbReference>
<sequence length="106" mass="12092">MTALDEPAARMPGDILLHDWLEPNRISMYRLAKAMRVPQVFVSDLVHGNKRITTQAAFKLAKTLGNTPEYWLDLQTRWDVANYDADNVSELERITSMLTDGIEQNS</sequence>
<dbReference type="PANTHER" id="PTHR36924">
    <property type="entry name" value="ANTITOXIN HIGA-1"/>
    <property type="match status" value="1"/>
</dbReference>
<comment type="caution">
    <text evidence="3">The sequence shown here is derived from an EMBL/GenBank/DDBJ whole genome shotgun (WGS) entry which is preliminary data.</text>
</comment>
<dbReference type="PROSITE" id="PS50943">
    <property type="entry name" value="HTH_CROC1"/>
    <property type="match status" value="1"/>
</dbReference>
<dbReference type="CDD" id="cd00093">
    <property type="entry name" value="HTH_XRE"/>
    <property type="match status" value="1"/>
</dbReference>
<organism evidence="3 4">
    <name type="scientific">Bifidobacterium saguini DSM 23967</name>
    <dbReference type="NCBI Taxonomy" id="1437607"/>
    <lineage>
        <taxon>Bacteria</taxon>
        <taxon>Bacillati</taxon>
        <taxon>Actinomycetota</taxon>
        <taxon>Actinomycetes</taxon>
        <taxon>Bifidobacteriales</taxon>
        <taxon>Bifidobacteriaceae</taxon>
        <taxon>Bifidobacterium</taxon>
    </lineage>
</organism>
<dbReference type="OrthoDB" id="3174593at2"/>